<dbReference type="Proteomes" id="UP001589750">
    <property type="component" value="Unassembled WGS sequence"/>
</dbReference>
<dbReference type="InterPro" id="IPR017519">
    <property type="entry name" value="CHP03085"/>
</dbReference>
<reference evidence="1 2" key="1">
    <citation type="submission" date="2024-09" db="EMBL/GenBank/DDBJ databases">
        <authorList>
            <person name="Sun Q."/>
            <person name="Mori K."/>
        </authorList>
    </citation>
    <scope>NUCLEOTIDE SEQUENCE [LARGE SCALE GENOMIC DNA]</scope>
    <source>
        <strain evidence="1 2">JCM 9626</strain>
    </source>
</reference>
<dbReference type="RefSeq" id="WP_140010025.1">
    <property type="nucleotide sequence ID" value="NZ_JBHMDG010000026.1"/>
</dbReference>
<dbReference type="NCBIfam" id="TIGR03083">
    <property type="entry name" value="maleylpyruvate isomerase family mycothiol-dependent enzyme"/>
    <property type="match status" value="1"/>
</dbReference>
<dbReference type="InterPro" id="IPR017517">
    <property type="entry name" value="Maleyloyr_isom"/>
</dbReference>
<dbReference type="EMBL" id="JBHMDG010000026">
    <property type="protein sequence ID" value="MFB9314894.1"/>
    <property type="molecule type" value="Genomic_DNA"/>
</dbReference>
<keyword evidence="2" id="KW-1185">Reference proteome</keyword>
<protein>
    <submittedName>
        <fullName evidence="1">TIGR03085 family metal-binding protein</fullName>
    </submittedName>
</protein>
<dbReference type="NCBIfam" id="TIGR03085">
    <property type="entry name" value="TIGR03085 family metal-binding protein"/>
    <property type="match status" value="1"/>
</dbReference>
<gene>
    <name evidence="1" type="ORF">ACFFRI_17685</name>
</gene>
<sequence>MSPTLARRERHDLCDLALELGPDAPTLTGDWVARELLAHLFVREHRPLAAAGIAVPPLARLTDRAMDRAGRRDYRQLVAKVREPGLTPFALRPVEVLANTLEYLVHHEDLRRAQPDWTPRALAPDDLDAVWRSIRQAGRGLARPAGVPLSIRRSDTDETATLRGGEPSVVVSGPVVELVLFLFGRDQWRDLVFEGRDELVAKVREADLGM</sequence>
<accession>A0ABV5KDS9</accession>
<evidence type="ECO:0000313" key="2">
    <source>
        <dbReference type="Proteomes" id="UP001589750"/>
    </source>
</evidence>
<name>A0ABV5KDS9_9ACTN</name>
<comment type="caution">
    <text evidence="1">The sequence shown here is derived from an EMBL/GenBank/DDBJ whole genome shotgun (WGS) entry which is preliminary data.</text>
</comment>
<evidence type="ECO:0000313" key="1">
    <source>
        <dbReference type="EMBL" id="MFB9314894.1"/>
    </source>
</evidence>
<organism evidence="1 2">
    <name type="scientific">Nocardioides plantarum</name>
    <dbReference type="NCBI Taxonomy" id="29299"/>
    <lineage>
        <taxon>Bacteria</taxon>
        <taxon>Bacillati</taxon>
        <taxon>Actinomycetota</taxon>
        <taxon>Actinomycetes</taxon>
        <taxon>Propionibacteriales</taxon>
        <taxon>Nocardioidaceae</taxon>
        <taxon>Nocardioides</taxon>
    </lineage>
</organism>
<proteinExistence type="predicted"/>